<protein>
    <submittedName>
        <fullName evidence="2">Uncharacterized protein</fullName>
    </submittedName>
</protein>
<dbReference type="AlphaFoldDB" id="A0AAW1QL23"/>
<keyword evidence="1" id="KW-1133">Transmembrane helix</keyword>
<keyword evidence="1" id="KW-0472">Membrane</keyword>
<dbReference type="Proteomes" id="UP001445335">
    <property type="component" value="Unassembled WGS sequence"/>
</dbReference>
<organism evidence="2 3">
    <name type="scientific">Elliptochloris bilobata</name>
    <dbReference type="NCBI Taxonomy" id="381761"/>
    <lineage>
        <taxon>Eukaryota</taxon>
        <taxon>Viridiplantae</taxon>
        <taxon>Chlorophyta</taxon>
        <taxon>core chlorophytes</taxon>
        <taxon>Trebouxiophyceae</taxon>
        <taxon>Trebouxiophyceae incertae sedis</taxon>
        <taxon>Elliptochloris clade</taxon>
        <taxon>Elliptochloris</taxon>
    </lineage>
</organism>
<feature type="transmembrane region" description="Helical" evidence="1">
    <location>
        <begin position="269"/>
        <end position="288"/>
    </location>
</feature>
<gene>
    <name evidence="2" type="ORF">WJX81_007092</name>
</gene>
<comment type="caution">
    <text evidence="2">The sequence shown here is derived from an EMBL/GenBank/DDBJ whole genome shotgun (WGS) entry which is preliminary data.</text>
</comment>
<sequence length="417" mass="42815">MASSLRAVAALLASSVDASLNSEEAASAARLLLPAGASLRLALAVGDGLLVTSGCLLSPGALTLALHMRADMAEGAVMAAATPTGWQAVSSGRSGGAAMLPAGVGGAAAALCVALGTANGTAGGAPGALQLYLRNRVADGSVAWATTLAALQALAAELAPRAAASQLAADVAAFLLPPLHSWAPLTRRQSLADSPLSASSAEADSYTPVVLKSVLRLSKGLRGALSGPSRKRRARPSPEALRMHTLWLTFRSADLEARYARWHSTQHCWLDWLGSAVICVMAAMVLLSRDPRHAMYRTSNTIALLAMFAALGLTALLAPGLLARRREAALTCATIVWCMRGLVLAWRLAPGSLAAPAEGSILVALERMALVERLAMSAVFFQVRFRALVPAALARWALAAAAVPPVCAAVHRAGAGP</sequence>
<proteinExistence type="predicted"/>
<evidence type="ECO:0000313" key="3">
    <source>
        <dbReference type="Proteomes" id="UP001445335"/>
    </source>
</evidence>
<feature type="transmembrane region" description="Helical" evidence="1">
    <location>
        <begin position="300"/>
        <end position="322"/>
    </location>
</feature>
<keyword evidence="1" id="KW-0812">Transmembrane</keyword>
<accession>A0AAW1QL23</accession>
<reference evidence="2 3" key="1">
    <citation type="journal article" date="2024" name="Nat. Commun.">
        <title>Phylogenomics reveals the evolutionary origins of lichenization in chlorophyte algae.</title>
        <authorList>
            <person name="Puginier C."/>
            <person name="Libourel C."/>
            <person name="Otte J."/>
            <person name="Skaloud P."/>
            <person name="Haon M."/>
            <person name="Grisel S."/>
            <person name="Petersen M."/>
            <person name="Berrin J.G."/>
            <person name="Delaux P.M."/>
            <person name="Dal Grande F."/>
            <person name="Keller J."/>
        </authorList>
    </citation>
    <scope>NUCLEOTIDE SEQUENCE [LARGE SCALE GENOMIC DNA]</scope>
    <source>
        <strain evidence="2 3">SAG 245.80</strain>
    </source>
</reference>
<evidence type="ECO:0000313" key="2">
    <source>
        <dbReference type="EMBL" id="KAK9822180.1"/>
    </source>
</evidence>
<keyword evidence="3" id="KW-1185">Reference proteome</keyword>
<dbReference type="EMBL" id="JALJOU010000091">
    <property type="protein sequence ID" value="KAK9822180.1"/>
    <property type="molecule type" value="Genomic_DNA"/>
</dbReference>
<evidence type="ECO:0000256" key="1">
    <source>
        <dbReference type="SAM" id="Phobius"/>
    </source>
</evidence>
<name>A0AAW1QL23_9CHLO</name>